<accession>A0AAV5A801</accession>
<dbReference type="Proteomes" id="UP001050691">
    <property type="component" value="Unassembled WGS sequence"/>
</dbReference>
<organism evidence="1 2">
    <name type="scientific">Clathrus columnatus</name>
    <dbReference type="NCBI Taxonomy" id="1419009"/>
    <lineage>
        <taxon>Eukaryota</taxon>
        <taxon>Fungi</taxon>
        <taxon>Dikarya</taxon>
        <taxon>Basidiomycota</taxon>
        <taxon>Agaricomycotina</taxon>
        <taxon>Agaricomycetes</taxon>
        <taxon>Phallomycetidae</taxon>
        <taxon>Phallales</taxon>
        <taxon>Clathraceae</taxon>
        <taxon>Clathrus</taxon>
    </lineage>
</organism>
<proteinExistence type="predicted"/>
<reference evidence="1" key="1">
    <citation type="submission" date="2021-10" db="EMBL/GenBank/DDBJ databases">
        <title>De novo Genome Assembly of Clathrus columnatus (Basidiomycota, Fungi) Using Illumina and Nanopore Sequence Data.</title>
        <authorList>
            <person name="Ogiso-Tanaka E."/>
            <person name="Itagaki H."/>
            <person name="Hosoya T."/>
            <person name="Hosaka K."/>
        </authorList>
    </citation>
    <scope>NUCLEOTIDE SEQUENCE</scope>
    <source>
        <strain evidence="1">MO-923</strain>
    </source>
</reference>
<gene>
    <name evidence="1" type="ORF">Clacol_002910</name>
</gene>
<comment type="caution">
    <text evidence="1">The sequence shown here is derived from an EMBL/GenBank/DDBJ whole genome shotgun (WGS) entry which is preliminary data.</text>
</comment>
<evidence type="ECO:0000313" key="2">
    <source>
        <dbReference type="Proteomes" id="UP001050691"/>
    </source>
</evidence>
<evidence type="ECO:0000313" key="1">
    <source>
        <dbReference type="EMBL" id="GJJ08691.1"/>
    </source>
</evidence>
<sequence>MYGNYNNGSNTPFVYIETAYSAMQAAILFYDGLRTRSQINENILTQMVDIKDTIRMAIIDRGSRSQVPIASTIDNLVAPLRQLTSVLMSSSTRPSFSYGGGMYSLDETTDQLVEYLNNAERWLQAARSMSVNAQTFDDGL</sequence>
<keyword evidence="2" id="KW-1185">Reference proteome</keyword>
<name>A0AAV5A801_9AGAM</name>
<dbReference type="EMBL" id="BPWL01000003">
    <property type="protein sequence ID" value="GJJ08691.1"/>
    <property type="molecule type" value="Genomic_DNA"/>
</dbReference>
<dbReference type="AlphaFoldDB" id="A0AAV5A801"/>
<protein>
    <submittedName>
        <fullName evidence="1">Uncharacterized protein</fullName>
    </submittedName>
</protein>